<dbReference type="CDD" id="cd10017">
    <property type="entry name" value="B3_DNA"/>
    <property type="match status" value="1"/>
</dbReference>
<dbReference type="PANTHER" id="PTHR31384">
    <property type="entry name" value="AUXIN RESPONSE FACTOR 4-RELATED"/>
    <property type="match status" value="1"/>
</dbReference>
<dbReference type="PANTHER" id="PTHR31384:SF94">
    <property type="entry name" value="AUXIN RESPONSE FACTOR 17"/>
    <property type="match status" value="1"/>
</dbReference>
<dbReference type="Gramene" id="KZM98360">
    <property type="protein sequence ID" value="KZM98360"/>
    <property type="gene ID" value="DCAR_014278"/>
</dbReference>
<dbReference type="InterPro" id="IPR010525">
    <property type="entry name" value="ARF_dom"/>
</dbReference>
<keyword evidence="3 8" id="KW-0805">Transcription regulation</keyword>
<keyword evidence="12" id="KW-1185">Reference proteome</keyword>
<evidence type="ECO:0000313" key="11">
    <source>
        <dbReference type="EMBL" id="WOG97319.1"/>
    </source>
</evidence>
<evidence type="ECO:0000256" key="1">
    <source>
        <dbReference type="ARBA" id="ARBA00004123"/>
    </source>
</evidence>
<keyword evidence="6 8" id="KW-0539">Nucleus</keyword>
<comment type="subunit">
    <text evidence="8">Homodimers and heterodimers.</text>
</comment>
<dbReference type="Proteomes" id="UP000077755">
    <property type="component" value="Chromosome 4"/>
</dbReference>
<comment type="function">
    <text evidence="8">Auxin response factors (ARFs) are transcriptional factors that bind specifically to the DNA sequence 5'-TGTCTC-3' found in the auxin-responsive promoter elements (AuxREs).</text>
</comment>
<evidence type="ECO:0000313" key="10">
    <source>
        <dbReference type="EMBL" id="KZM98360.1"/>
    </source>
</evidence>
<dbReference type="InterPro" id="IPR003340">
    <property type="entry name" value="B3_DNA-bd"/>
</dbReference>
<dbReference type="GO" id="GO:0003677">
    <property type="term" value="F:DNA binding"/>
    <property type="evidence" value="ECO:0007669"/>
    <property type="project" value="UniProtKB-KW"/>
</dbReference>
<dbReference type="GO" id="GO:0006355">
    <property type="term" value="P:regulation of DNA-templated transcription"/>
    <property type="evidence" value="ECO:0007669"/>
    <property type="project" value="InterPro"/>
</dbReference>
<protein>
    <recommendedName>
        <fullName evidence="8">Auxin response factor</fullName>
    </recommendedName>
</protein>
<dbReference type="GO" id="GO:0005634">
    <property type="term" value="C:nucleus"/>
    <property type="evidence" value="ECO:0007669"/>
    <property type="project" value="UniProtKB-SubCell"/>
</dbReference>
<dbReference type="InterPro" id="IPR015300">
    <property type="entry name" value="DNA-bd_pseudobarrel_sf"/>
</dbReference>
<evidence type="ECO:0000256" key="3">
    <source>
        <dbReference type="ARBA" id="ARBA00023015"/>
    </source>
</evidence>
<dbReference type="Pfam" id="PF06507">
    <property type="entry name" value="ARF_AD"/>
    <property type="match status" value="1"/>
</dbReference>
<evidence type="ECO:0000256" key="2">
    <source>
        <dbReference type="ARBA" id="ARBA00007853"/>
    </source>
</evidence>
<dbReference type="Gene3D" id="2.40.330.10">
    <property type="entry name" value="DNA-binding pseudobarrel domain"/>
    <property type="match status" value="1"/>
</dbReference>
<dbReference type="OMA" id="INWPPRR"/>
<dbReference type="FunFam" id="2.40.330.10:FF:000001">
    <property type="entry name" value="Auxin response factor"/>
    <property type="match status" value="1"/>
</dbReference>
<keyword evidence="5 8" id="KW-0804">Transcription</keyword>
<keyword evidence="4 8" id="KW-0238">DNA-binding</keyword>
<evidence type="ECO:0000313" key="12">
    <source>
        <dbReference type="Proteomes" id="UP000077755"/>
    </source>
</evidence>
<proteinExistence type="inferred from homology"/>
<dbReference type="InterPro" id="IPR044835">
    <property type="entry name" value="ARF_plant"/>
</dbReference>
<dbReference type="STRING" id="79200.A0A162ABF0"/>
<dbReference type="GO" id="GO:0009734">
    <property type="term" value="P:auxin-activated signaling pathway"/>
    <property type="evidence" value="ECO:0007669"/>
    <property type="project" value="UniProtKB-KW"/>
</dbReference>
<dbReference type="SUPFAM" id="SSF101936">
    <property type="entry name" value="DNA-binding pseudobarrel domain"/>
    <property type="match status" value="1"/>
</dbReference>
<gene>
    <name evidence="10" type="ORF">DCAR_014278</name>
    <name evidence="11" type="ORF">DCAR_0416659</name>
</gene>
<evidence type="ECO:0000259" key="9">
    <source>
        <dbReference type="PROSITE" id="PS50863"/>
    </source>
</evidence>
<dbReference type="SMART" id="SM01019">
    <property type="entry name" value="B3"/>
    <property type="match status" value="1"/>
</dbReference>
<evidence type="ECO:0000256" key="8">
    <source>
        <dbReference type="RuleBase" id="RU004561"/>
    </source>
</evidence>
<keyword evidence="7 8" id="KW-0927">Auxin signaling pathway</keyword>
<evidence type="ECO:0000256" key="4">
    <source>
        <dbReference type="ARBA" id="ARBA00023125"/>
    </source>
</evidence>
<dbReference type="KEGG" id="dcr:108217357"/>
<dbReference type="Gene3D" id="2.30.30.1040">
    <property type="match status" value="1"/>
</dbReference>
<comment type="similarity">
    <text evidence="2 8">Belongs to the ARF family.</text>
</comment>
<dbReference type="PROSITE" id="PS50863">
    <property type="entry name" value="B3"/>
    <property type="match status" value="1"/>
</dbReference>
<reference evidence="11" key="2">
    <citation type="submission" date="2022-03" db="EMBL/GenBank/DDBJ databases">
        <title>Draft title - Genomic analysis of global carrot germplasm unveils the trajectory of domestication and the origin of high carotenoid orange carrot.</title>
        <authorList>
            <person name="Iorizzo M."/>
            <person name="Ellison S."/>
            <person name="Senalik D."/>
            <person name="Macko-Podgorni A."/>
            <person name="Grzebelus D."/>
            <person name="Bostan H."/>
            <person name="Rolling W."/>
            <person name="Curaba J."/>
            <person name="Simon P."/>
        </authorList>
    </citation>
    <scope>NUCLEOTIDE SEQUENCE</scope>
    <source>
        <tissue evidence="11">Leaf</tissue>
    </source>
</reference>
<evidence type="ECO:0000256" key="6">
    <source>
        <dbReference type="ARBA" id="ARBA00023242"/>
    </source>
</evidence>
<dbReference type="EMBL" id="LNRQ01000004">
    <property type="protein sequence ID" value="KZM98360.1"/>
    <property type="molecule type" value="Genomic_DNA"/>
</dbReference>
<sequence>MAAQSEFRPVDPTVWRACAGNFVHVPAVGSRAYYFPQGHANAINTSASLIQSQPFVVCRVLGVDYLADMETDEILAKIQLFPVESESAESTQSESPELTQPEFASVVKVLTPSDANNGGGFSVPKSCAETVFPPLDFAADPPVQTLMVKDVLGAVWEFRHIYRGTPRRHLLTTGWSKFVNAKKLVAGDSVVFMQSKRSQQNFVGIRRAAKAKNVASTSRWNYLDLKEGEEDKSAENAVKQVMEKAVKGLGFEIVYYPKIDVSDYVVQAERVESATFGVDWMIGTRVKMAMETEDLSRMTYIQGTVSKIHQVGGVQSPWKMLQVTWDDPEVVKNVMNVSPWQVECVSLLEQSEVPAAKRSKLSVDAGSPLHREGAVIPGDGEIFEDAGLLPGRDGELFPVTRSSSSVAEPFNADLNPLLMNAGSYPGGIQGARQDHICVSGISNFFHENTHQFDITFSVCNRSPVTEAVYTEGDTVSSSSADPPKEIQFFDNEAVGTQGCSDSPKVGINSFQLFGQIIHL</sequence>
<feature type="domain" description="TF-B3" evidence="9">
    <location>
        <begin position="106"/>
        <end position="209"/>
    </location>
</feature>
<dbReference type="Pfam" id="PF02362">
    <property type="entry name" value="B3"/>
    <property type="match status" value="1"/>
</dbReference>
<dbReference type="EMBL" id="CP093346">
    <property type="protein sequence ID" value="WOG97319.1"/>
    <property type="molecule type" value="Genomic_DNA"/>
</dbReference>
<dbReference type="OrthoDB" id="1414159at2759"/>
<organism evidence="10">
    <name type="scientific">Daucus carota subsp. sativus</name>
    <name type="common">Carrot</name>
    <dbReference type="NCBI Taxonomy" id="79200"/>
    <lineage>
        <taxon>Eukaryota</taxon>
        <taxon>Viridiplantae</taxon>
        <taxon>Streptophyta</taxon>
        <taxon>Embryophyta</taxon>
        <taxon>Tracheophyta</taxon>
        <taxon>Spermatophyta</taxon>
        <taxon>Magnoliopsida</taxon>
        <taxon>eudicotyledons</taxon>
        <taxon>Gunneridae</taxon>
        <taxon>Pentapetalae</taxon>
        <taxon>asterids</taxon>
        <taxon>campanulids</taxon>
        <taxon>Apiales</taxon>
        <taxon>Apiaceae</taxon>
        <taxon>Apioideae</taxon>
        <taxon>Scandiceae</taxon>
        <taxon>Daucinae</taxon>
        <taxon>Daucus</taxon>
        <taxon>Daucus sect. Daucus</taxon>
    </lineage>
</organism>
<evidence type="ECO:0000256" key="5">
    <source>
        <dbReference type="ARBA" id="ARBA00023163"/>
    </source>
</evidence>
<comment type="subcellular location">
    <subcellularLocation>
        <location evidence="1 8">Nucleus</location>
    </subcellularLocation>
</comment>
<dbReference type="AlphaFoldDB" id="A0A162ABF0"/>
<evidence type="ECO:0000256" key="7">
    <source>
        <dbReference type="ARBA" id="ARBA00023294"/>
    </source>
</evidence>
<reference evidence="10" key="1">
    <citation type="journal article" date="2016" name="Nat. Genet.">
        <title>A high-quality carrot genome assembly provides new insights into carotenoid accumulation and asterid genome evolution.</title>
        <authorList>
            <person name="Iorizzo M."/>
            <person name="Ellison S."/>
            <person name="Senalik D."/>
            <person name="Zeng P."/>
            <person name="Satapoomin P."/>
            <person name="Huang J."/>
            <person name="Bowman M."/>
            <person name="Iovene M."/>
            <person name="Sanseverino W."/>
            <person name="Cavagnaro P."/>
            <person name="Yildiz M."/>
            <person name="Macko-Podgorni A."/>
            <person name="Moranska E."/>
            <person name="Grzebelus E."/>
            <person name="Grzebelus D."/>
            <person name="Ashrafi H."/>
            <person name="Zheng Z."/>
            <person name="Cheng S."/>
            <person name="Spooner D."/>
            <person name="Van Deynze A."/>
            <person name="Simon P."/>
        </authorList>
    </citation>
    <scope>NUCLEOTIDE SEQUENCE [LARGE SCALE GENOMIC DNA]</scope>
    <source>
        <tissue evidence="10">Leaf</tissue>
    </source>
</reference>
<name>A0A162ABF0_DAUCS</name>
<accession>A0A162ABF0</accession>